<dbReference type="Gene3D" id="3.40.50.1110">
    <property type="entry name" value="SGNH hydrolase"/>
    <property type="match status" value="1"/>
</dbReference>
<comment type="caution">
    <text evidence="2">The sequence shown here is derived from an EMBL/GenBank/DDBJ whole genome shotgun (WGS) entry which is preliminary data.</text>
</comment>
<gene>
    <name evidence="2" type="ORF">EFB08_20690</name>
</gene>
<dbReference type="RefSeq" id="WP_123128877.1">
    <property type="nucleotide sequence ID" value="NZ_RJJD01000021.1"/>
</dbReference>
<dbReference type="AlphaFoldDB" id="A0A3M9MAC9"/>
<dbReference type="InterPro" id="IPR036514">
    <property type="entry name" value="SGNH_hydro_sf"/>
</dbReference>
<dbReference type="GO" id="GO:0016788">
    <property type="term" value="F:hydrolase activity, acting on ester bonds"/>
    <property type="evidence" value="ECO:0007669"/>
    <property type="project" value="UniProtKB-ARBA"/>
</dbReference>
<evidence type="ECO:0000313" key="2">
    <source>
        <dbReference type="EMBL" id="RNI22519.1"/>
    </source>
</evidence>
<keyword evidence="2" id="KW-0378">Hydrolase</keyword>
<protein>
    <submittedName>
        <fullName evidence="2">SGNH/GDSL hydrolase family protein</fullName>
    </submittedName>
</protein>
<evidence type="ECO:0000313" key="3">
    <source>
        <dbReference type="Proteomes" id="UP000272117"/>
    </source>
</evidence>
<dbReference type="CDD" id="cd00229">
    <property type="entry name" value="SGNH_hydrolase"/>
    <property type="match status" value="1"/>
</dbReference>
<reference evidence="2 3" key="1">
    <citation type="submission" date="2018-11" db="EMBL/GenBank/DDBJ databases">
        <title>Rufibacter latericius sp. nov., isolated from water in Baiyang Lake.</title>
        <authorList>
            <person name="Yang Y."/>
        </authorList>
    </citation>
    <scope>NUCLEOTIDE SEQUENCE [LARGE SCALE GENOMIC DNA]</scope>
    <source>
        <strain evidence="2 3">R-22-1c-1</strain>
    </source>
</reference>
<dbReference type="OrthoDB" id="8480707at2"/>
<keyword evidence="3" id="KW-1185">Reference proteome</keyword>
<feature type="transmembrane region" description="Helical" evidence="1">
    <location>
        <begin position="12"/>
        <end position="36"/>
    </location>
</feature>
<keyword evidence="1" id="KW-0812">Transmembrane</keyword>
<evidence type="ECO:0000256" key="1">
    <source>
        <dbReference type="SAM" id="Phobius"/>
    </source>
</evidence>
<keyword evidence="1" id="KW-1133">Transmembrane helix</keyword>
<accession>A0A3M9MAC9</accession>
<dbReference type="EMBL" id="RJJD01000021">
    <property type="protein sequence ID" value="RNI22519.1"/>
    <property type="molecule type" value="Genomic_DNA"/>
</dbReference>
<proteinExistence type="predicted"/>
<name>A0A3M9MAC9_9BACT</name>
<keyword evidence="1" id="KW-0472">Membrane</keyword>
<dbReference type="Proteomes" id="UP000272117">
    <property type="component" value="Unassembled WGS sequence"/>
</dbReference>
<organism evidence="2 3">
    <name type="scientific">Rufibacter latericius</name>
    <dbReference type="NCBI Taxonomy" id="2487040"/>
    <lineage>
        <taxon>Bacteria</taxon>
        <taxon>Pseudomonadati</taxon>
        <taxon>Bacteroidota</taxon>
        <taxon>Cytophagia</taxon>
        <taxon>Cytophagales</taxon>
        <taxon>Hymenobacteraceae</taxon>
        <taxon>Rufibacter</taxon>
    </lineage>
</organism>
<sequence length="381" mass="44266">MNKKWVSGYQFVAVQVFTLLLLVVVLNGILSLFYAYKDQELKRSNPIVLKYGRKALRSVYPSYSDQEQDILLTETWTRKQEYESFTGFKEAPFKGKYLNVHPAGFRMGWEQGPWPLDSQYTNVFVFGGSTTFGYGVADSETLPSHLQRSLKKIHSKVRCYNFGRGFYYSVQERALFEKLLLEGVRPDLVVFVDGLNEYAQPEPEFVEQTQALFAQKPGTLFRFWFQGLSLSRLARSLRYRLLGISPEPPEPKYSCAADSIQIVHQRYWQNRKLIEAVANKAKIPSLFVWQPISCYEYQPKEPFFLTLKEAKECYPGCGYAKMYQEWDKYAEKDNSLWLAGIQQMRPANRYVDKVHYTSGFHAEIADSIVVFLSKRGILNYQ</sequence>
<dbReference type="SUPFAM" id="SSF52266">
    <property type="entry name" value="SGNH hydrolase"/>
    <property type="match status" value="1"/>
</dbReference>